<sequence>MWTVECVCLFTLMTSVVGIERLFGTISHCQCMKETLEIGAPRAGVSGMRPEGPRWSSAHLKAAVWEKVYCQNRWATTFTVLTTSSVYNPHGLHDLQCSVLAMTRGLLLERCADDGLLS</sequence>
<dbReference type="AlphaFoldDB" id="A0A4Y7SR25"/>
<keyword evidence="3" id="KW-1185">Reference proteome</keyword>
<gene>
    <name evidence="2" type="ORF">FA13DRAFT_1325217</name>
</gene>
<feature type="chain" id="PRO_5021451929" description="Secreted protein" evidence="1">
    <location>
        <begin position="19"/>
        <end position="118"/>
    </location>
</feature>
<reference evidence="2 3" key="1">
    <citation type="journal article" date="2019" name="Nat. Ecol. Evol.">
        <title>Megaphylogeny resolves global patterns of mushroom evolution.</title>
        <authorList>
            <person name="Varga T."/>
            <person name="Krizsan K."/>
            <person name="Foldi C."/>
            <person name="Dima B."/>
            <person name="Sanchez-Garcia M."/>
            <person name="Sanchez-Ramirez S."/>
            <person name="Szollosi G.J."/>
            <person name="Szarkandi J.G."/>
            <person name="Papp V."/>
            <person name="Albert L."/>
            <person name="Andreopoulos W."/>
            <person name="Angelini C."/>
            <person name="Antonin V."/>
            <person name="Barry K.W."/>
            <person name="Bougher N.L."/>
            <person name="Buchanan P."/>
            <person name="Buyck B."/>
            <person name="Bense V."/>
            <person name="Catcheside P."/>
            <person name="Chovatia M."/>
            <person name="Cooper J."/>
            <person name="Damon W."/>
            <person name="Desjardin D."/>
            <person name="Finy P."/>
            <person name="Geml J."/>
            <person name="Haridas S."/>
            <person name="Hughes K."/>
            <person name="Justo A."/>
            <person name="Karasinski D."/>
            <person name="Kautmanova I."/>
            <person name="Kiss B."/>
            <person name="Kocsube S."/>
            <person name="Kotiranta H."/>
            <person name="LaButti K.M."/>
            <person name="Lechner B.E."/>
            <person name="Liimatainen K."/>
            <person name="Lipzen A."/>
            <person name="Lukacs Z."/>
            <person name="Mihaltcheva S."/>
            <person name="Morgado L.N."/>
            <person name="Niskanen T."/>
            <person name="Noordeloos M.E."/>
            <person name="Ohm R.A."/>
            <person name="Ortiz-Santana B."/>
            <person name="Ovrebo C."/>
            <person name="Racz N."/>
            <person name="Riley R."/>
            <person name="Savchenko A."/>
            <person name="Shiryaev A."/>
            <person name="Soop K."/>
            <person name="Spirin V."/>
            <person name="Szebenyi C."/>
            <person name="Tomsovsky M."/>
            <person name="Tulloss R.E."/>
            <person name="Uehling J."/>
            <person name="Grigoriev I.V."/>
            <person name="Vagvolgyi C."/>
            <person name="Papp T."/>
            <person name="Martin F.M."/>
            <person name="Miettinen O."/>
            <person name="Hibbett D.S."/>
            <person name="Nagy L.G."/>
        </authorList>
    </citation>
    <scope>NUCLEOTIDE SEQUENCE [LARGE SCALE GENOMIC DNA]</scope>
    <source>
        <strain evidence="2 3">FP101781</strain>
    </source>
</reference>
<evidence type="ECO:0000313" key="2">
    <source>
        <dbReference type="EMBL" id="TEB24313.1"/>
    </source>
</evidence>
<proteinExistence type="predicted"/>
<evidence type="ECO:0000256" key="1">
    <source>
        <dbReference type="SAM" id="SignalP"/>
    </source>
</evidence>
<feature type="signal peptide" evidence="1">
    <location>
        <begin position="1"/>
        <end position="18"/>
    </location>
</feature>
<comment type="caution">
    <text evidence="2">The sequence shown here is derived from an EMBL/GenBank/DDBJ whole genome shotgun (WGS) entry which is preliminary data.</text>
</comment>
<keyword evidence="1" id="KW-0732">Signal</keyword>
<dbReference type="Proteomes" id="UP000298030">
    <property type="component" value="Unassembled WGS sequence"/>
</dbReference>
<evidence type="ECO:0008006" key="4">
    <source>
        <dbReference type="Google" id="ProtNLM"/>
    </source>
</evidence>
<dbReference type="EMBL" id="QPFP01000068">
    <property type="protein sequence ID" value="TEB24313.1"/>
    <property type="molecule type" value="Genomic_DNA"/>
</dbReference>
<accession>A0A4Y7SR25</accession>
<evidence type="ECO:0000313" key="3">
    <source>
        <dbReference type="Proteomes" id="UP000298030"/>
    </source>
</evidence>
<name>A0A4Y7SR25_COPMI</name>
<protein>
    <recommendedName>
        <fullName evidence="4">Secreted protein</fullName>
    </recommendedName>
</protein>
<organism evidence="2 3">
    <name type="scientific">Coprinellus micaceus</name>
    <name type="common">Glistening ink-cap mushroom</name>
    <name type="synonym">Coprinus micaceus</name>
    <dbReference type="NCBI Taxonomy" id="71717"/>
    <lineage>
        <taxon>Eukaryota</taxon>
        <taxon>Fungi</taxon>
        <taxon>Dikarya</taxon>
        <taxon>Basidiomycota</taxon>
        <taxon>Agaricomycotina</taxon>
        <taxon>Agaricomycetes</taxon>
        <taxon>Agaricomycetidae</taxon>
        <taxon>Agaricales</taxon>
        <taxon>Agaricineae</taxon>
        <taxon>Psathyrellaceae</taxon>
        <taxon>Coprinellus</taxon>
    </lineage>
</organism>